<protein>
    <recommendedName>
        <fullName evidence="7">MTOR-associated protein MEAK7</fullName>
    </recommendedName>
    <alternativeName>
        <fullName evidence="9">TBC/LysM-associated domain-containing protein 1</fullName>
    </alternativeName>
    <alternativeName>
        <fullName evidence="8">TLD domain-containing protein 1</fullName>
    </alternativeName>
</protein>
<keyword evidence="12" id="KW-1185">Reference proteome</keyword>
<gene>
    <name evidence="11" type="ORF">L798_02349</name>
</gene>
<evidence type="ECO:0000256" key="3">
    <source>
        <dbReference type="ARBA" id="ARBA00004496"/>
    </source>
</evidence>
<proteinExistence type="predicted"/>
<evidence type="ECO:0000313" key="12">
    <source>
        <dbReference type="Proteomes" id="UP000027135"/>
    </source>
</evidence>
<dbReference type="PROSITE" id="PS51886">
    <property type="entry name" value="TLDC"/>
    <property type="match status" value="1"/>
</dbReference>
<evidence type="ECO:0000313" key="11">
    <source>
        <dbReference type="EMBL" id="KDR22244.1"/>
    </source>
</evidence>
<dbReference type="Pfam" id="PF07534">
    <property type="entry name" value="TLD"/>
    <property type="match status" value="1"/>
</dbReference>
<dbReference type="GO" id="GO:0005764">
    <property type="term" value="C:lysosome"/>
    <property type="evidence" value="ECO:0007669"/>
    <property type="project" value="UniProtKB-SubCell"/>
</dbReference>
<keyword evidence="5" id="KW-0472">Membrane</keyword>
<dbReference type="EMBL" id="KK852513">
    <property type="protein sequence ID" value="KDR22244.1"/>
    <property type="molecule type" value="Genomic_DNA"/>
</dbReference>
<evidence type="ECO:0000259" key="10">
    <source>
        <dbReference type="PROSITE" id="PS51886"/>
    </source>
</evidence>
<dbReference type="PANTHER" id="PTHR23354">
    <property type="entry name" value="NUCLEOLAR PROTEIN 7/ESTROGEN RECEPTOR COACTIVATOR-RELATED"/>
    <property type="match status" value="1"/>
</dbReference>
<sequence length="446" mass="51083">MGNNKCKESSEISEQTMLSQEERQCLRRFFKSVCGDHSACHKEDLNQHWQDRMENGLLALVEDYFFKNNPKSPVPFDTFISLFIKLAKDPCGEKVKFIVSLLKQNSSDGVLTFSILMEYVKNIISSYVIILTVTDHAVLKSWRTLGVEMSDWKVILMTKSLCQDLEEENIEENIEIWFGLCSQFQKIQTALLFHLYHIPQEHVSYGDEVAEYCLFPMCKGVPPQHKQVFSSVLEIPDVLFLNSLLPSAMQQQWRFCFSTGIHGESFAKMLGLLVDKGPTVIIVKDKEKNVFGGYASESWTVGPNFRGDEKSFLFSLYPEMRVCHSTGYNSHYQYLNIQQQTLPNGLGLGGQFEYFGIWLDAEFGKGHCSETCTTYRNYKMLSATKYFEIDLVEVWAVGPEFERKDTEDVRTSVRESDLEAKALLQMAGKTLHSEGMDDNLNEAEDM</sequence>
<dbReference type="SMART" id="SM00584">
    <property type="entry name" value="TLDc"/>
    <property type="match status" value="1"/>
</dbReference>
<dbReference type="GO" id="GO:0016020">
    <property type="term" value="C:membrane"/>
    <property type="evidence" value="ECO:0007669"/>
    <property type="project" value="UniProtKB-SubCell"/>
</dbReference>
<accession>A0A067RR72</accession>
<reference evidence="11 12" key="1">
    <citation type="journal article" date="2014" name="Nat. Commun.">
        <title>Molecular traces of alternative social organization in a termite genome.</title>
        <authorList>
            <person name="Terrapon N."/>
            <person name="Li C."/>
            <person name="Robertson H.M."/>
            <person name="Ji L."/>
            <person name="Meng X."/>
            <person name="Booth W."/>
            <person name="Chen Z."/>
            <person name="Childers C.P."/>
            <person name="Glastad K.M."/>
            <person name="Gokhale K."/>
            <person name="Gowin J."/>
            <person name="Gronenberg W."/>
            <person name="Hermansen R.A."/>
            <person name="Hu H."/>
            <person name="Hunt B.G."/>
            <person name="Huylmans A.K."/>
            <person name="Khalil S.M."/>
            <person name="Mitchell R.D."/>
            <person name="Munoz-Torres M.C."/>
            <person name="Mustard J.A."/>
            <person name="Pan H."/>
            <person name="Reese J.T."/>
            <person name="Scharf M.E."/>
            <person name="Sun F."/>
            <person name="Vogel H."/>
            <person name="Xiao J."/>
            <person name="Yang W."/>
            <person name="Yang Z."/>
            <person name="Yang Z."/>
            <person name="Zhou J."/>
            <person name="Zhu J."/>
            <person name="Brent C.S."/>
            <person name="Elsik C.G."/>
            <person name="Goodisman M.A."/>
            <person name="Liberles D.A."/>
            <person name="Roe R.M."/>
            <person name="Vargo E.L."/>
            <person name="Vilcinskas A."/>
            <person name="Wang J."/>
            <person name="Bornberg-Bauer E."/>
            <person name="Korb J."/>
            <person name="Zhang G."/>
            <person name="Liebig J."/>
        </authorList>
    </citation>
    <scope>NUCLEOTIDE SEQUENCE [LARGE SCALE GENOMIC DNA]</scope>
    <source>
        <tissue evidence="11">Whole organism</tissue>
    </source>
</reference>
<dbReference type="Proteomes" id="UP000027135">
    <property type="component" value="Unassembled WGS sequence"/>
</dbReference>
<dbReference type="InParanoid" id="A0A067RR72"/>
<dbReference type="STRING" id="136037.A0A067RR72"/>
<organism evidence="11 12">
    <name type="scientific">Zootermopsis nevadensis</name>
    <name type="common">Dampwood termite</name>
    <dbReference type="NCBI Taxonomy" id="136037"/>
    <lineage>
        <taxon>Eukaryota</taxon>
        <taxon>Metazoa</taxon>
        <taxon>Ecdysozoa</taxon>
        <taxon>Arthropoda</taxon>
        <taxon>Hexapoda</taxon>
        <taxon>Insecta</taxon>
        <taxon>Pterygota</taxon>
        <taxon>Neoptera</taxon>
        <taxon>Polyneoptera</taxon>
        <taxon>Dictyoptera</taxon>
        <taxon>Blattodea</taxon>
        <taxon>Blattoidea</taxon>
        <taxon>Termitoidae</taxon>
        <taxon>Termopsidae</taxon>
        <taxon>Zootermopsis</taxon>
    </lineage>
</organism>
<name>A0A067RR72_ZOONE</name>
<dbReference type="AlphaFoldDB" id="A0A067RR72"/>
<feature type="domain" description="TLDc" evidence="10">
    <location>
        <begin position="231"/>
        <end position="398"/>
    </location>
</feature>
<evidence type="ECO:0000256" key="2">
    <source>
        <dbReference type="ARBA" id="ARBA00004371"/>
    </source>
</evidence>
<dbReference type="FunCoup" id="A0A067RR72">
    <property type="interactions" value="580"/>
</dbReference>
<dbReference type="GO" id="GO:0005634">
    <property type="term" value="C:nucleus"/>
    <property type="evidence" value="ECO:0007669"/>
    <property type="project" value="TreeGrafter"/>
</dbReference>
<evidence type="ECO:0000256" key="1">
    <source>
        <dbReference type="ARBA" id="ARBA00004370"/>
    </source>
</evidence>
<dbReference type="GO" id="GO:0006979">
    <property type="term" value="P:response to oxidative stress"/>
    <property type="evidence" value="ECO:0007669"/>
    <property type="project" value="TreeGrafter"/>
</dbReference>
<evidence type="ECO:0000256" key="8">
    <source>
        <dbReference type="ARBA" id="ARBA00041780"/>
    </source>
</evidence>
<keyword evidence="6" id="KW-0458">Lysosome</keyword>
<comment type="subcellular location">
    <subcellularLocation>
        <location evidence="3">Cytoplasm</location>
    </subcellularLocation>
    <subcellularLocation>
        <location evidence="2">Lysosome</location>
    </subcellularLocation>
    <subcellularLocation>
        <location evidence="1">Membrane</location>
    </subcellularLocation>
</comment>
<dbReference type="OrthoDB" id="289228at2759"/>
<evidence type="ECO:0000256" key="6">
    <source>
        <dbReference type="ARBA" id="ARBA00023228"/>
    </source>
</evidence>
<dbReference type="OMA" id="GKKMHSD"/>
<evidence type="ECO:0000256" key="7">
    <source>
        <dbReference type="ARBA" id="ARBA00039594"/>
    </source>
</evidence>
<dbReference type="eggNOG" id="KOG2557">
    <property type="taxonomic scope" value="Eukaryota"/>
</dbReference>
<evidence type="ECO:0000256" key="9">
    <source>
        <dbReference type="ARBA" id="ARBA00042134"/>
    </source>
</evidence>
<dbReference type="PANTHER" id="PTHR23354:SF131">
    <property type="entry name" value="MTOR-ASSOCIATED PROTEIN MEAK7"/>
    <property type="match status" value="1"/>
</dbReference>
<evidence type="ECO:0000256" key="5">
    <source>
        <dbReference type="ARBA" id="ARBA00023136"/>
    </source>
</evidence>
<dbReference type="InterPro" id="IPR006571">
    <property type="entry name" value="TLDc_dom"/>
</dbReference>
<keyword evidence="4" id="KW-0963">Cytoplasm</keyword>
<evidence type="ECO:0000256" key="4">
    <source>
        <dbReference type="ARBA" id="ARBA00022490"/>
    </source>
</evidence>